<accession>A0A420WUR2</accession>
<evidence type="ECO:0000259" key="1">
    <source>
        <dbReference type="Pfam" id="PF00149"/>
    </source>
</evidence>
<reference evidence="2 3" key="1">
    <citation type="submission" date="2018-10" db="EMBL/GenBank/DDBJ databases">
        <title>Genomic Encyclopedia of Type Strains, Phase IV (KMG-IV): sequencing the most valuable type-strain genomes for metagenomic binning, comparative biology and taxonomic classification.</title>
        <authorList>
            <person name="Goeker M."/>
        </authorList>
    </citation>
    <scope>NUCLEOTIDE SEQUENCE [LARGE SCALE GENOMIC DNA]</scope>
    <source>
        <strain evidence="2 3">DSM 23229</strain>
    </source>
</reference>
<protein>
    <submittedName>
        <fullName evidence="2">Calcineurin-like phosphoesterase family protein</fullName>
    </submittedName>
</protein>
<dbReference type="PANTHER" id="PTHR42850:SF7">
    <property type="entry name" value="BIS(5'-NUCLEOSYL)-TETRAPHOSPHATASE PRPE [ASYMMETRICAL]"/>
    <property type="match status" value="1"/>
</dbReference>
<proteinExistence type="predicted"/>
<dbReference type="SUPFAM" id="SSF56300">
    <property type="entry name" value="Metallo-dependent phosphatases"/>
    <property type="match status" value="1"/>
</dbReference>
<name>A0A420WUR2_9GAMM</name>
<dbReference type="Gene3D" id="3.60.21.10">
    <property type="match status" value="1"/>
</dbReference>
<keyword evidence="3" id="KW-1185">Reference proteome</keyword>
<dbReference type="Pfam" id="PF00149">
    <property type="entry name" value="Metallophos"/>
    <property type="match status" value="1"/>
</dbReference>
<dbReference type="InterPro" id="IPR004843">
    <property type="entry name" value="Calcineurin-like_PHP"/>
</dbReference>
<organism evidence="2 3">
    <name type="scientific">Kushneria sinocarnis</name>
    <dbReference type="NCBI Taxonomy" id="595502"/>
    <lineage>
        <taxon>Bacteria</taxon>
        <taxon>Pseudomonadati</taxon>
        <taxon>Pseudomonadota</taxon>
        <taxon>Gammaproteobacteria</taxon>
        <taxon>Oceanospirillales</taxon>
        <taxon>Halomonadaceae</taxon>
        <taxon>Kushneria</taxon>
    </lineage>
</organism>
<evidence type="ECO:0000313" key="2">
    <source>
        <dbReference type="EMBL" id="RKQ97173.1"/>
    </source>
</evidence>
<feature type="domain" description="Calcineurin-like phosphoesterase" evidence="1">
    <location>
        <begin position="14"/>
        <end position="139"/>
    </location>
</feature>
<dbReference type="EMBL" id="RBIN01000007">
    <property type="protein sequence ID" value="RKQ97173.1"/>
    <property type="molecule type" value="Genomic_DNA"/>
</dbReference>
<dbReference type="PANTHER" id="PTHR42850">
    <property type="entry name" value="METALLOPHOSPHOESTERASE"/>
    <property type="match status" value="1"/>
</dbReference>
<sequence>MVAMQAEQCEGFDLIGDVHGCGTALVALLEKLGYRQEQGVYRHPRRLAIFLGDLIDRGPRIRLTLRVVRRMVEAGAARVVMGNHEAYALRHCLDERGEAVAPREPRSARILHETLAQFRGREHEWRDHLRWFLQMPLCLEYARCRVVHACWDEALLRPFLQQYPDGRIDHRFLAAARHAGTFEQRLLDRVTRGVHLPLPRGRAIRSRDGSVRHTFRVHFWAVDPVTYGDIVFQPDPLPRDLESRRLSEHERRRLVHYAAGERPLFIGHYWCEGVPALPTANIACLDYSAVRCGRLVAYRFDGHSGLSADRLVWLSLADSDPDTEKNRPIRNSVGNF</sequence>
<gene>
    <name evidence="2" type="ORF">C7446_2593</name>
</gene>
<dbReference type="AlphaFoldDB" id="A0A420WUR2"/>
<dbReference type="InterPro" id="IPR029052">
    <property type="entry name" value="Metallo-depent_PP-like"/>
</dbReference>
<dbReference type="GO" id="GO:0016791">
    <property type="term" value="F:phosphatase activity"/>
    <property type="evidence" value="ECO:0007669"/>
    <property type="project" value="TreeGrafter"/>
</dbReference>
<dbReference type="GO" id="GO:0005737">
    <property type="term" value="C:cytoplasm"/>
    <property type="evidence" value="ECO:0007669"/>
    <property type="project" value="TreeGrafter"/>
</dbReference>
<evidence type="ECO:0000313" key="3">
    <source>
        <dbReference type="Proteomes" id="UP000281975"/>
    </source>
</evidence>
<dbReference type="Proteomes" id="UP000281975">
    <property type="component" value="Unassembled WGS sequence"/>
</dbReference>
<dbReference type="InterPro" id="IPR050126">
    <property type="entry name" value="Ap4A_hydrolase"/>
</dbReference>
<comment type="caution">
    <text evidence="2">The sequence shown here is derived from an EMBL/GenBank/DDBJ whole genome shotgun (WGS) entry which is preliminary data.</text>
</comment>